<evidence type="ECO:0000313" key="2">
    <source>
        <dbReference type="EMBL" id="ASL14548.1"/>
    </source>
</evidence>
<feature type="compositionally biased region" description="Low complexity" evidence="1">
    <location>
        <begin position="71"/>
        <end position="80"/>
    </location>
</feature>
<dbReference type="EMBL" id="CP015267">
    <property type="protein sequence ID" value="ASL14548.1"/>
    <property type="molecule type" value="Genomic_DNA"/>
</dbReference>
<dbReference type="AlphaFoldDB" id="A0A7U5RUL3"/>
<evidence type="ECO:0000256" key="1">
    <source>
        <dbReference type="SAM" id="MobiDB-lite"/>
    </source>
</evidence>
<reference evidence="2 3" key="1">
    <citation type="journal article" date="2017" name="Lancet Infect. Dis.">
        <title>Global outbreak of severe Mycobacterium chimaera disease after cardiac surgery: a molecular epidemiological study.</title>
        <authorList>
            <person name="van Ingen J."/>
            <person name="Kohl T."/>
            <person name="Kranzer K."/>
            <person name="Hasse B."/>
            <person name="Keller P."/>
            <person name="Szafranska A."/>
            <person name="Hillemann D."/>
            <person name="Chand M."/>
            <person name="Schreiber P."/>
            <person name="Sommerstein R."/>
            <person name="Berger C."/>
            <person name="Genoni M."/>
            <person name="Ruegg C."/>
            <person name="Troillet N."/>
            <person name="Widmer A.F."/>
            <person name="Becker S.L."/>
            <person name="Herrmann M."/>
            <person name="Eckmanns T."/>
            <person name="Haller S."/>
            <person name="Hoeller C."/>
            <person name="Debast S.B."/>
            <person name="Wolfhagen M.J."/>
            <person name="Hopman J."/>
            <person name="Kluytmans J."/>
            <person name="Langelaar M."/>
            <person name="Notermans D.W."/>
            <person name="ten Oever J."/>
            <person name="van den Barselaar P."/>
            <person name="Vonk A.B.A."/>
            <person name="Vos M.C."/>
            <person name="Ahmed N."/>
            <person name="Brown T."/>
            <person name="Crook D."/>
            <person name="Lamagni T."/>
            <person name="Phin N."/>
            <person name="Smith E.G."/>
            <person name="Zambon M."/>
            <person name="Serr A."/>
            <person name="Goetting T."/>
            <person name="Ebner W."/>
            <person name="Thuermer A."/>
            <person name="Utpatel C."/>
            <person name="Sproer C."/>
            <person name="Bunk B."/>
            <person name="Nubel U."/>
            <person name="Bloemberg G."/>
            <person name="Bottger E."/>
            <person name="Niemann S."/>
            <person name="Wagner D."/>
            <person name="Sax H."/>
        </authorList>
    </citation>
    <scope>NUCLEOTIDE SEQUENCE [LARGE SCALE GENOMIC DNA]</scope>
    <source>
        <strain evidence="2 3">ZUERICH-2</strain>
    </source>
</reference>
<name>A0A7U5RUL3_MYCIT</name>
<dbReference type="Proteomes" id="UP000198286">
    <property type="component" value="Chromosome"/>
</dbReference>
<gene>
    <name evidence="2" type="ORF">MYCOZU2_02131</name>
</gene>
<sequence>MILWGPGQVGIGALRALIAHPGLELAGVVVHAEAKDGKDAGDLCGMPATGVIATRARTWPRSARRTPSISAAVTRAGARWAARDTPPHARPPRTRRAVARLDAPRRSRQMLRRARPPPRPPAGALTCDARPRRLTAQTMCRQKVTAATPVHR</sequence>
<accession>A0A7U5RUL3</accession>
<dbReference type="Gene3D" id="3.40.50.720">
    <property type="entry name" value="NAD(P)-binding Rossmann-like Domain"/>
    <property type="match status" value="1"/>
</dbReference>
<evidence type="ECO:0000313" key="3">
    <source>
        <dbReference type="Proteomes" id="UP000198286"/>
    </source>
</evidence>
<evidence type="ECO:0008006" key="4">
    <source>
        <dbReference type="Google" id="ProtNLM"/>
    </source>
</evidence>
<proteinExistence type="predicted"/>
<organism evidence="2 3">
    <name type="scientific">Mycobacterium intracellulare subsp. chimaera</name>
    <dbReference type="NCBI Taxonomy" id="222805"/>
    <lineage>
        <taxon>Bacteria</taxon>
        <taxon>Bacillati</taxon>
        <taxon>Actinomycetota</taxon>
        <taxon>Actinomycetes</taxon>
        <taxon>Mycobacteriales</taxon>
        <taxon>Mycobacteriaceae</taxon>
        <taxon>Mycobacterium</taxon>
        <taxon>Mycobacterium avium complex (MAC)</taxon>
    </lineage>
</organism>
<feature type="region of interest" description="Disordered" evidence="1">
    <location>
        <begin position="59"/>
        <end position="125"/>
    </location>
</feature>
<feature type="compositionally biased region" description="Basic residues" evidence="1">
    <location>
        <begin position="106"/>
        <end position="116"/>
    </location>
</feature>
<protein>
    <recommendedName>
        <fullName evidence="4">Dihydrodipicolinate reductase, family protein</fullName>
    </recommendedName>
</protein>